<dbReference type="EMBL" id="CP000767">
    <property type="protein sequence ID" value="EAU00870.1"/>
    <property type="molecule type" value="Genomic_DNA"/>
</dbReference>
<evidence type="ECO:0000256" key="3">
    <source>
        <dbReference type="ARBA" id="ARBA00022723"/>
    </source>
</evidence>
<evidence type="ECO:0000256" key="4">
    <source>
        <dbReference type="ARBA" id="ARBA00023004"/>
    </source>
</evidence>
<dbReference type="GO" id="GO:0046872">
    <property type="term" value="F:metal ion binding"/>
    <property type="evidence" value="ECO:0007669"/>
    <property type="project" value="UniProtKB-KW"/>
</dbReference>
<accession>A7H156</accession>
<keyword evidence="3" id="KW-0479">Metal-binding</keyword>
<dbReference type="Gene3D" id="3.20.20.70">
    <property type="entry name" value="Aldolase class I"/>
    <property type="match status" value="1"/>
</dbReference>
<evidence type="ECO:0000256" key="5">
    <source>
        <dbReference type="ARBA" id="ARBA00023014"/>
    </source>
</evidence>
<dbReference type="AlphaFoldDB" id="A7H156"/>
<dbReference type="RefSeq" id="WP_011992884.1">
    <property type="nucleotide sequence ID" value="NC_009715.2"/>
</dbReference>
<dbReference type="PANTHER" id="PTHR43288">
    <property type="entry name" value="BIOTIN SYNTHASE-RELATED PROTEIN, RADICAL SAM SUPERFAMILY"/>
    <property type="match status" value="1"/>
</dbReference>
<dbReference type="HOGENOM" id="CLU_620840_0_0_7"/>
<dbReference type="KEGG" id="ccv:CCV52592_2101"/>
<dbReference type="Pfam" id="PF04055">
    <property type="entry name" value="Radical_SAM"/>
    <property type="match status" value="1"/>
</dbReference>
<evidence type="ECO:0000313" key="7">
    <source>
        <dbReference type="EMBL" id="EAU00870.1"/>
    </source>
</evidence>
<evidence type="ECO:0000256" key="2">
    <source>
        <dbReference type="ARBA" id="ARBA00022691"/>
    </source>
</evidence>
<evidence type="ECO:0000256" key="1">
    <source>
        <dbReference type="ARBA" id="ARBA00001966"/>
    </source>
</evidence>
<proteinExistence type="predicted"/>
<keyword evidence="4" id="KW-0408">Iron</keyword>
<dbReference type="SFLD" id="SFLDG01067">
    <property type="entry name" value="SPASM/twitch_domain_containing"/>
    <property type="match status" value="1"/>
</dbReference>
<name>A7H156_CAMC5</name>
<dbReference type="InterPro" id="IPR013785">
    <property type="entry name" value="Aldolase_TIM"/>
</dbReference>
<dbReference type="InterPro" id="IPR006638">
    <property type="entry name" value="Elp3/MiaA/NifB-like_rSAM"/>
</dbReference>
<dbReference type="SFLD" id="SFLDS00029">
    <property type="entry name" value="Radical_SAM"/>
    <property type="match status" value="1"/>
</dbReference>
<dbReference type="STRING" id="360105.CCV52592_2101"/>
<dbReference type="SUPFAM" id="SSF102114">
    <property type="entry name" value="Radical SAM enzymes"/>
    <property type="match status" value="1"/>
</dbReference>
<organism evidence="7 8">
    <name type="scientific">Campylobacter curvus (strain 525.92)</name>
    <dbReference type="NCBI Taxonomy" id="360105"/>
    <lineage>
        <taxon>Bacteria</taxon>
        <taxon>Pseudomonadati</taxon>
        <taxon>Campylobacterota</taxon>
        <taxon>Epsilonproteobacteria</taxon>
        <taxon>Campylobacterales</taxon>
        <taxon>Campylobacteraceae</taxon>
        <taxon>Campylobacter</taxon>
    </lineage>
</organism>
<gene>
    <name evidence="7" type="ORF">CCV52592_2101</name>
</gene>
<dbReference type="PANTHER" id="PTHR43288:SF1">
    <property type="entry name" value="GLYCYL-RADICAL ENZYME ACTIVATING ENZYME MJ0021-RELATED"/>
    <property type="match status" value="1"/>
</dbReference>
<feature type="domain" description="Radical SAM core" evidence="6">
    <location>
        <begin position="63"/>
        <end position="269"/>
    </location>
</feature>
<keyword evidence="5" id="KW-0411">Iron-sulfur</keyword>
<keyword evidence="8" id="KW-1185">Reference proteome</keyword>
<dbReference type="InterPro" id="IPR007197">
    <property type="entry name" value="rSAM"/>
</dbReference>
<dbReference type="InterPro" id="IPR058240">
    <property type="entry name" value="rSAM_sf"/>
</dbReference>
<dbReference type="CDD" id="cd01335">
    <property type="entry name" value="Radical_SAM"/>
    <property type="match status" value="1"/>
</dbReference>
<comment type="cofactor">
    <cofactor evidence="1">
        <name>[4Fe-4S] cluster</name>
        <dbReference type="ChEBI" id="CHEBI:49883"/>
    </cofactor>
</comment>
<dbReference type="SMART" id="SM00729">
    <property type="entry name" value="Elp3"/>
    <property type="match status" value="1"/>
</dbReference>
<protein>
    <submittedName>
        <fullName evidence="7">Radical SAM domain-containing protein</fullName>
    </submittedName>
</protein>
<dbReference type="OrthoDB" id="9782387at2"/>
<keyword evidence="2" id="KW-0949">S-adenosyl-L-methionine</keyword>
<dbReference type="GO" id="GO:0003824">
    <property type="term" value="F:catalytic activity"/>
    <property type="evidence" value="ECO:0007669"/>
    <property type="project" value="InterPro"/>
</dbReference>
<dbReference type="PROSITE" id="PS51918">
    <property type="entry name" value="RADICAL_SAM"/>
    <property type="match status" value="1"/>
</dbReference>
<evidence type="ECO:0000313" key="8">
    <source>
        <dbReference type="Proteomes" id="UP000006380"/>
    </source>
</evidence>
<dbReference type="Proteomes" id="UP000006380">
    <property type="component" value="Chromosome"/>
</dbReference>
<evidence type="ECO:0000259" key="6">
    <source>
        <dbReference type="PROSITE" id="PS51918"/>
    </source>
</evidence>
<dbReference type="GO" id="GO:0051536">
    <property type="term" value="F:iron-sulfur cluster binding"/>
    <property type="evidence" value="ECO:0007669"/>
    <property type="project" value="UniProtKB-KW"/>
</dbReference>
<reference evidence="7" key="1">
    <citation type="submission" date="2016-07" db="EMBL/GenBank/DDBJ databases">
        <title>Comparative genomics of the Campylobacter concisus group.</title>
        <authorList>
            <person name="Miller W.G."/>
            <person name="Yee E."/>
            <person name="Chapman M.H."/>
            <person name="Huynh S."/>
            <person name="Bono J.L."/>
            <person name="On S.L.W."/>
            <person name="StLeger J."/>
            <person name="Foster G."/>
            <person name="Parker C.T."/>
        </authorList>
    </citation>
    <scope>NUCLEOTIDE SEQUENCE</scope>
    <source>
        <strain evidence="7">525.92</strain>
    </source>
</reference>
<sequence>MSTNLQNAIDKYKQIEDDFIKSIEARYKLVFDKNGIFTKGFSNKFTNELSYINFQSNACKACRTGVDTHSVYLSLKCNKNCYFCFNPNQDDFKKDVKRKFAAKQIANKILKNNQNVKFVALTGGEPLLYKDDALEFFKIINESNTTIHKRLYTNGTLIDTKYLKKLKSSGLDEIRFSIKLEDSLNEQADIIEKIEDAKHYIKTVMVEMPVIPKTLEKMKNIMFYLEQIGIDGINLLEFCFPLTNEKEYIKRGFMLKYPPFQTYYNYWYAGGLAISGSEEESLELLKFASESKFKMGVFYCSLANKHLGQIYQQNTHYPKEKWQYFSQNDYFLKTAKVFGEDIFKATKILKQNGIFEYCDNQDLGFLEFHPKYINLFKNKHIDIGLSSNVIEVKNDEVYLRELKIQKVKINDFNLKNI</sequence>